<dbReference type="GO" id="GO:0022625">
    <property type="term" value="C:cytosolic large ribosomal subunit"/>
    <property type="evidence" value="ECO:0007669"/>
    <property type="project" value="UniProtKB-UniRule"/>
</dbReference>
<dbReference type="Proteomes" id="UP000034350">
    <property type="component" value="Unassembled WGS sequence"/>
</dbReference>
<keyword evidence="2 4" id="KW-0689">Ribosomal protein</keyword>
<evidence type="ECO:0000313" key="7">
    <source>
        <dbReference type="EMBL" id="KKO75727.1"/>
    </source>
</evidence>
<dbReference type="GO" id="GO:0003723">
    <property type="term" value="F:RNA binding"/>
    <property type="evidence" value="ECO:0007669"/>
    <property type="project" value="UniProtKB-UniRule"/>
</dbReference>
<dbReference type="VEuPathDB" id="MicrosporidiaDB:G9O61_00g000130"/>
<dbReference type="VEuPathDB" id="MicrosporidiaDB:NCER_102205"/>
<dbReference type="OMA" id="TTLCLCG"/>
<comment type="similarity">
    <text evidence="1 4">Belongs to the eukaryotic ribosomal protein eL8 family.</text>
</comment>
<evidence type="ECO:0000256" key="4">
    <source>
        <dbReference type="RuleBase" id="RU367042"/>
    </source>
</evidence>
<dbReference type="Gene3D" id="3.30.1330.30">
    <property type="match status" value="1"/>
</dbReference>
<dbReference type="Pfam" id="PF01248">
    <property type="entry name" value="Ribosomal_L7Ae"/>
    <property type="match status" value="1"/>
</dbReference>
<feature type="compositionally biased region" description="Basic residues" evidence="5">
    <location>
        <begin position="1"/>
        <end position="15"/>
    </location>
</feature>
<comment type="function">
    <text evidence="4">Component of the ribosome.</text>
</comment>
<proteinExistence type="inferred from homology"/>
<protein>
    <recommendedName>
        <fullName evidence="4">60S ribosomal protein L8</fullName>
    </recommendedName>
</protein>
<dbReference type="GeneID" id="36318832"/>
<dbReference type="PANTHER" id="PTHR23105">
    <property type="entry name" value="RIBOSOMAL PROTEIN L7AE FAMILY MEMBER"/>
    <property type="match status" value="1"/>
</dbReference>
<keyword evidence="8" id="KW-1185">Reference proteome</keyword>
<dbReference type="PRINTS" id="PR00881">
    <property type="entry name" value="L7ARS6FAMILY"/>
</dbReference>
<name>A0A0F9YT37_9MICR</name>
<sequence>MVLGKPKQKKSFKPKLTKEQKEEKELLITKKITKLANAIKIPPAINQFKTRLGEEDFKKALELFSKYRPETHDERLERLKKSDPKEGPKPIIAKMGIRHVTRLIETKKAKFVLVAADVDPIEVVLFVPTLCKKMNIPYAIVESKEMLGSVVNLKKTAILALCDVKSEDKKDFDALIKASNELFSDQYETHLTRWGGAAIKN</sequence>
<gene>
    <name evidence="7" type="ORF">AAJ76_1300014838</name>
</gene>
<dbReference type="PRINTS" id="PR00882">
    <property type="entry name" value="RIBOSOMALL7A"/>
</dbReference>
<dbReference type="VEuPathDB" id="MicrosporidiaDB:AAJ76_1300014838"/>
<dbReference type="GO" id="GO:0042254">
    <property type="term" value="P:ribosome biogenesis"/>
    <property type="evidence" value="ECO:0007669"/>
    <property type="project" value="InterPro"/>
</dbReference>
<dbReference type="PROSITE" id="PS01082">
    <property type="entry name" value="RIBOSOMAL_L7AE"/>
    <property type="match status" value="1"/>
</dbReference>
<evidence type="ECO:0000256" key="1">
    <source>
        <dbReference type="ARBA" id="ARBA00007337"/>
    </source>
</evidence>
<dbReference type="InterPro" id="IPR029064">
    <property type="entry name" value="Ribosomal_eL30-like_sf"/>
</dbReference>
<dbReference type="InterPro" id="IPR018492">
    <property type="entry name" value="Ribosomal_eL8/Nhp2"/>
</dbReference>
<dbReference type="OrthoDB" id="29563at2759"/>
<dbReference type="InterPro" id="IPR004038">
    <property type="entry name" value="Ribosomal_eL8/eL30/eS12/Gad45"/>
</dbReference>
<evidence type="ECO:0000256" key="3">
    <source>
        <dbReference type="ARBA" id="ARBA00023274"/>
    </source>
</evidence>
<evidence type="ECO:0000256" key="2">
    <source>
        <dbReference type="ARBA" id="ARBA00022980"/>
    </source>
</evidence>
<keyword evidence="3 4" id="KW-0687">Ribonucleoprotein</keyword>
<dbReference type="AlphaFoldDB" id="A0A0F9YT37"/>
<evidence type="ECO:0000313" key="8">
    <source>
        <dbReference type="Proteomes" id="UP000034350"/>
    </source>
</evidence>
<evidence type="ECO:0000256" key="5">
    <source>
        <dbReference type="SAM" id="MobiDB-lite"/>
    </source>
</evidence>
<dbReference type="InterPro" id="IPR004037">
    <property type="entry name" value="Ribosomal_eL8-like_CS"/>
</dbReference>
<dbReference type="InterPro" id="IPR001921">
    <property type="entry name" value="Ribosomal_eL8_euk"/>
</dbReference>
<feature type="domain" description="Ribosomal protein eL8/eL30/eS12/Gadd45" evidence="6">
    <location>
        <begin position="94"/>
        <end position="171"/>
    </location>
</feature>
<dbReference type="RefSeq" id="XP_024331469.1">
    <property type="nucleotide sequence ID" value="XM_024473932.1"/>
</dbReference>
<dbReference type="SUPFAM" id="SSF55315">
    <property type="entry name" value="L30e-like"/>
    <property type="match status" value="1"/>
</dbReference>
<comment type="caution">
    <text evidence="7">The sequence shown here is derived from an EMBL/GenBank/DDBJ whole genome shotgun (WGS) entry which is preliminary data.</text>
</comment>
<reference evidence="7 8" key="1">
    <citation type="journal article" date="2015" name="Environ. Microbiol.">
        <title>Genome analyses suggest the presence of polyploidy and recent human-driven expansions in eight global populations of the honeybee pathogen Nosema ceranae.</title>
        <authorList>
            <person name="Pelin A."/>
            <person name="Selman M."/>
            <person name="Aris-Brosou S."/>
            <person name="Farinelli L."/>
            <person name="Corradi N."/>
        </authorList>
    </citation>
    <scope>NUCLEOTIDE SEQUENCE [LARGE SCALE GENOMIC DNA]</scope>
    <source>
        <strain evidence="7 8">PA08 1199</strain>
    </source>
</reference>
<dbReference type="EMBL" id="JPQZ01000013">
    <property type="protein sequence ID" value="KKO75727.1"/>
    <property type="molecule type" value="Genomic_DNA"/>
</dbReference>
<dbReference type="InterPro" id="IPR050257">
    <property type="entry name" value="eL8/uL1-like"/>
</dbReference>
<feature type="region of interest" description="Disordered" evidence="5">
    <location>
        <begin position="1"/>
        <end position="20"/>
    </location>
</feature>
<organism evidence="7 8">
    <name type="scientific">Vairimorpha ceranae</name>
    <dbReference type="NCBI Taxonomy" id="40302"/>
    <lineage>
        <taxon>Eukaryota</taxon>
        <taxon>Fungi</taxon>
        <taxon>Fungi incertae sedis</taxon>
        <taxon>Microsporidia</taxon>
        <taxon>Nosematidae</taxon>
        <taxon>Vairimorpha</taxon>
    </lineage>
</organism>
<evidence type="ECO:0000259" key="6">
    <source>
        <dbReference type="Pfam" id="PF01248"/>
    </source>
</evidence>
<accession>A0A0F9YT37</accession>